<feature type="compositionally biased region" description="Polar residues" evidence="1">
    <location>
        <begin position="46"/>
        <end position="64"/>
    </location>
</feature>
<proteinExistence type="predicted"/>
<dbReference type="EMBL" id="KQ245267">
    <property type="protein sequence ID" value="KNC73700.1"/>
    <property type="molecule type" value="Genomic_DNA"/>
</dbReference>
<evidence type="ECO:0000313" key="3">
    <source>
        <dbReference type="Proteomes" id="UP000054560"/>
    </source>
</evidence>
<feature type="non-terminal residue" evidence="2">
    <location>
        <position position="192"/>
    </location>
</feature>
<reference evidence="2 3" key="1">
    <citation type="submission" date="2011-02" db="EMBL/GenBank/DDBJ databases">
        <title>The Genome Sequence of Sphaeroforma arctica JP610.</title>
        <authorList>
            <consortium name="The Broad Institute Genome Sequencing Platform"/>
            <person name="Russ C."/>
            <person name="Cuomo C."/>
            <person name="Young S.K."/>
            <person name="Zeng Q."/>
            <person name="Gargeya S."/>
            <person name="Alvarado L."/>
            <person name="Berlin A."/>
            <person name="Chapman S.B."/>
            <person name="Chen Z."/>
            <person name="Freedman E."/>
            <person name="Gellesch M."/>
            <person name="Goldberg J."/>
            <person name="Griggs A."/>
            <person name="Gujja S."/>
            <person name="Heilman E."/>
            <person name="Heiman D."/>
            <person name="Howarth C."/>
            <person name="Mehta T."/>
            <person name="Neiman D."/>
            <person name="Pearson M."/>
            <person name="Roberts A."/>
            <person name="Saif S."/>
            <person name="Shea T."/>
            <person name="Shenoy N."/>
            <person name="Sisk P."/>
            <person name="Stolte C."/>
            <person name="Sykes S."/>
            <person name="White J."/>
            <person name="Yandava C."/>
            <person name="Burger G."/>
            <person name="Gray M.W."/>
            <person name="Holland P.W.H."/>
            <person name="King N."/>
            <person name="Lang F.B.F."/>
            <person name="Roger A.J."/>
            <person name="Ruiz-Trillo I."/>
            <person name="Haas B."/>
            <person name="Nusbaum C."/>
            <person name="Birren B."/>
        </authorList>
    </citation>
    <scope>NUCLEOTIDE SEQUENCE [LARGE SCALE GENOMIC DNA]</scope>
    <source>
        <strain evidence="2 3">JP610</strain>
    </source>
</reference>
<dbReference type="GeneID" id="25914245"/>
<dbReference type="AlphaFoldDB" id="A0A0L0FAD4"/>
<organism evidence="2 3">
    <name type="scientific">Sphaeroforma arctica JP610</name>
    <dbReference type="NCBI Taxonomy" id="667725"/>
    <lineage>
        <taxon>Eukaryota</taxon>
        <taxon>Ichthyosporea</taxon>
        <taxon>Ichthyophonida</taxon>
        <taxon>Sphaeroforma</taxon>
    </lineage>
</organism>
<evidence type="ECO:0000256" key="1">
    <source>
        <dbReference type="SAM" id="MobiDB-lite"/>
    </source>
</evidence>
<evidence type="ECO:0000313" key="2">
    <source>
        <dbReference type="EMBL" id="KNC73700.1"/>
    </source>
</evidence>
<accession>A0A0L0FAD4</accession>
<sequence length="192" mass="22185">MDSNIKLEDVAVESDSFHILEENKSKFSVVDQNQDFESMRETVDDNISLSADSEARSTTGSGSETDMFLTDGSISIEELYEYDIDQNIRRSISWSELNETSGWQDDLPSIELVDKLTHRFQISSKRERVEVLSRVIPSMTRDERSTFLEGFLQDDMADFNSIQLLQNFISPVNPESLRENISRADKYREEYE</sequence>
<feature type="region of interest" description="Disordered" evidence="1">
    <location>
        <begin position="46"/>
        <end position="66"/>
    </location>
</feature>
<protein>
    <submittedName>
        <fullName evidence="2">Uncharacterized protein</fullName>
    </submittedName>
</protein>
<name>A0A0L0FAD4_9EUKA</name>
<dbReference type="RefSeq" id="XP_014147602.1">
    <property type="nucleotide sequence ID" value="XM_014292127.1"/>
</dbReference>
<keyword evidence="3" id="KW-1185">Reference proteome</keyword>
<dbReference type="Proteomes" id="UP000054560">
    <property type="component" value="Unassembled WGS sequence"/>
</dbReference>
<gene>
    <name evidence="2" type="ORF">SARC_13741</name>
</gene>